<feature type="domain" description="Resolvase/invertase-type recombinase catalytic" evidence="7">
    <location>
        <begin position="25"/>
        <end position="175"/>
    </location>
</feature>
<feature type="domain" description="Recombinase" evidence="8">
    <location>
        <begin position="185"/>
        <end position="310"/>
    </location>
</feature>
<evidence type="ECO:0000313" key="10">
    <source>
        <dbReference type="Proteomes" id="UP000010411"/>
    </source>
</evidence>
<dbReference type="InterPro" id="IPR006119">
    <property type="entry name" value="Resolv_N"/>
</dbReference>
<evidence type="ECO:0000256" key="6">
    <source>
        <dbReference type="SAM" id="MobiDB-lite"/>
    </source>
</evidence>
<evidence type="ECO:0000259" key="8">
    <source>
        <dbReference type="PROSITE" id="PS51737"/>
    </source>
</evidence>
<dbReference type="PROSITE" id="PS51736">
    <property type="entry name" value="RECOMBINASES_3"/>
    <property type="match status" value="1"/>
</dbReference>
<feature type="region of interest" description="Disordered" evidence="6">
    <location>
        <begin position="545"/>
        <end position="564"/>
    </location>
</feature>
<dbReference type="SMART" id="SM00857">
    <property type="entry name" value="Resolvase"/>
    <property type="match status" value="1"/>
</dbReference>
<dbReference type="CDD" id="cd00338">
    <property type="entry name" value="Ser_Recombinase"/>
    <property type="match status" value="1"/>
</dbReference>
<accession>L1L574</accession>
<dbReference type="GO" id="GO:0015074">
    <property type="term" value="P:DNA integration"/>
    <property type="evidence" value="ECO:0007669"/>
    <property type="project" value="UniProtKB-KW"/>
</dbReference>
<evidence type="ECO:0000313" key="9">
    <source>
        <dbReference type="EMBL" id="EKX67944.1"/>
    </source>
</evidence>
<dbReference type="InterPro" id="IPR025827">
    <property type="entry name" value="Zn_ribbon_recom_dom"/>
</dbReference>
<evidence type="ECO:0000256" key="2">
    <source>
        <dbReference type="ARBA" id="ARBA00023125"/>
    </source>
</evidence>
<dbReference type="EMBL" id="AEJC01000112">
    <property type="protein sequence ID" value="EKX67944.1"/>
    <property type="molecule type" value="Genomic_DNA"/>
</dbReference>
<name>L1L574_9ACTN</name>
<dbReference type="PANTHER" id="PTHR30461">
    <property type="entry name" value="DNA-INVERTASE FROM LAMBDOID PROPHAGE"/>
    <property type="match status" value="1"/>
</dbReference>
<dbReference type="PROSITE" id="PS00397">
    <property type="entry name" value="RECOMBINASES_1"/>
    <property type="match status" value="1"/>
</dbReference>
<dbReference type="AlphaFoldDB" id="L1L574"/>
<dbReference type="Proteomes" id="UP000010411">
    <property type="component" value="Unassembled WGS sequence"/>
</dbReference>
<feature type="compositionally biased region" description="Polar residues" evidence="6">
    <location>
        <begin position="545"/>
        <end position="558"/>
    </location>
</feature>
<dbReference type="Gene3D" id="3.90.1750.20">
    <property type="entry name" value="Putative Large Serine Recombinase, Chain B, Domain 2"/>
    <property type="match status" value="1"/>
</dbReference>
<reference evidence="9 10" key="1">
    <citation type="submission" date="2012-11" db="EMBL/GenBank/DDBJ databases">
        <authorList>
            <person name="Huguet-Tapia J.C."/>
            <person name="Durkin A.S."/>
            <person name="Pettis G.S."/>
            <person name="Badger J.H."/>
        </authorList>
    </citation>
    <scope>NUCLEOTIDE SEQUENCE [LARGE SCALE GENOMIC DNA]</scope>
    <source>
        <strain evidence="9 10">91-03</strain>
    </source>
</reference>
<dbReference type="Pfam" id="PF00239">
    <property type="entry name" value="Resolvase"/>
    <property type="match status" value="1"/>
</dbReference>
<protein>
    <submittedName>
        <fullName evidence="9">Resolvase, N-terminal domain protein</fullName>
    </submittedName>
</protein>
<organism evidence="9 10">
    <name type="scientific">Streptomyces ipomoeae 91-03</name>
    <dbReference type="NCBI Taxonomy" id="698759"/>
    <lineage>
        <taxon>Bacteria</taxon>
        <taxon>Bacillati</taxon>
        <taxon>Actinomycetota</taxon>
        <taxon>Actinomycetes</taxon>
        <taxon>Kitasatosporales</taxon>
        <taxon>Streptomycetaceae</taxon>
        <taxon>Streptomyces</taxon>
    </lineage>
</organism>
<dbReference type="SUPFAM" id="SSF53041">
    <property type="entry name" value="Resolvase-like"/>
    <property type="match status" value="1"/>
</dbReference>
<dbReference type="InterPro" id="IPR025161">
    <property type="entry name" value="IS402-like_dom"/>
</dbReference>
<keyword evidence="3" id="KW-0233">DNA recombination</keyword>
<comment type="caution">
    <text evidence="9">The sequence shown here is derived from an EMBL/GenBank/DDBJ whole genome shotgun (WGS) entry which is preliminary data.</text>
</comment>
<evidence type="ECO:0000256" key="3">
    <source>
        <dbReference type="ARBA" id="ARBA00023172"/>
    </source>
</evidence>
<dbReference type="NCBIfam" id="NF033580">
    <property type="entry name" value="transpos_IS5_3"/>
    <property type="match status" value="1"/>
</dbReference>
<dbReference type="InterPro" id="IPR006118">
    <property type="entry name" value="Recombinase_CS"/>
</dbReference>
<keyword evidence="2" id="KW-0238">DNA-binding</keyword>
<dbReference type="Pfam" id="PF07508">
    <property type="entry name" value="Recombinase"/>
    <property type="match status" value="1"/>
</dbReference>
<proteinExistence type="predicted"/>
<dbReference type="PATRIC" id="fig|698759.3.peg.1521"/>
<sequence>MSNVSTALPSAIETAARVTGTHALRAVDYLRVSTEEQKKGYGVARQSRKTLRHIALKQWEHVGTYKDEGVSGSLEAADRGDLKRLMEDAQKFPRPFDIVVVPDGRVIGRKGRAFWRWVWALEDLGVYVAVVADDYDNTTTEGRKKMRRDADYAETEWETIRDRTQGGLQEKAELIPAAHIGGRPPYGYRIADRGTPGSYLVIDQDEAEAIRHVYELVVGEGLNLRQATIRLNAEGITARSGKAWTRDNLRDRVMSTPVLDGLLVFRGKHAKTDENGNPLWGDTVRIELPRILSEEQSAELQRKVAETAKHSSGQREFYPLTGRVLSLCRRTYTGISRASERKDARYYRCAGSAPRDPSQRPCGCSYIDADALEAYVWKHVTEIASDSEKLQELAAEWIGMAEGDKSALGCVSYVDLDVSRSHFVGRHDLTNTQWAKLEPLLPVGKKPGRPPVHTKRQLIDGIRWRTRAGAPWRDVPERYGPWETVYGLFRRWQRDGTWHRIFEQLQAQADAEGLITWDVSVDSTIARAHQHAAGARKKGICRSSRQAVCSSSPTTTGSDAPGAG</sequence>
<dbReference type="InterPro" id="IPR038109">
    <property type="entry name" value="DNA_bind_recomb_sf"/>
</dbReference>
<keyword evidence="1" id="KW-0229">DNA integration</keyword>
<dbReference type="InterPro" id="IPR050639">
    <property type="entry name" value="SSR_resolvase"/>
</dbReference>
<evidence type="ECO:0000259" key="7">
    <source>
        <dbReference type="PROSITE" id="PS51736"/>
    </source>
</evidence>
<evidence type="ECO:0000256" key="5">
    <source>
        <dbReference type="PROSITE-ProRule" id="PRU10137"/>
    </source>
</evidence>
<dbReference type="GO" id="GO:0003677">
    <property type="term" value="F:DNA binding"/>
    <property type="evidence" value="ECO:0007669"/>
    <property type="project" value="UniProtKB-KW"/>
</dbReference>
<evidence type="ECO:0000256" key="1">
    <source>
        <dbReference type="ARBA" id="ARBA00022908"/>
    </source>
</evidence>
<dbReference type="PROSITE" id="PS51737">
    <property type="entry name" value="RECOMBINASE_DNA_BIND"/>
    <property type="match status" value="1"/>
</dbReference>
<gene>
    <name evidence="9" type="ORF">STRIP9103_05965</name>
</gene>
<keyword evidence="10" id="KW-1185">Reference proteome</keyword>
<dbReference type="InterPro" id="IPR036162">
    <property type="entry name" value="Resolvase-like_N_sf"/>
</dbReference>
<dbReference type="PANTHER" id="PTHR30461:SF2">
    <property type="entry name" value="SERINE RECOMBINASE PINE-RELATED"/>
    <property type="match status" value="1"/>
</dbReference>
<feature type="active site" description="O-(5'-phospho-DNA)-serine intermediate" evidence="4 5">
    <location>
        <position position="33"/>
    </location>
</feature>
<dbReference type="Gene3D" id="3.40.50.1390">
    <property type="entry name" value="Resolvase, N-terminal catalytic domain"/>
    <property type="match status" value="1"/>
</dbReference>
<dbReference type="GO" id="GO:0000150">
    <property type="term" value="F:DNA strand exchange activity"/>
    <property type="evidence" value="ECO:0007669"/>
    <property type="project" value="InterPro"/>
</dbReference>
<dbReference type="Pfam" id="PF13340">
    <property type="entry name" value="DUF4096"/>
    <property type="match status" value="1"/>
</dbReference>
<dbReference type="Pfam" id="PF13408">
    <property type="entry name" value="Zn_ribbon_recom"/>
    <property type="match status" value="1"/>
</dbReference>
<evidence type="ECO:0000256" key="4">
    <source>
        <dbReference type="PIRSR" id="PIRSR606118-50"/>
    </source>
</evidence>
<dbReference type="InterPro" id="IPR011109">
    <property type="entry name" value="DNA_bind_recombinase_dom"/>
</dbReference>